<evidence type="ECO:0000256" key="1">
    <source>
        <dbReference type="SAM" id="SignalP"/>
    </source>
</evidence>
<gene>
    <name evidence="3" type="ORF">BJ508DRAFT_171299</name>
</gene>
<dbReference type="Proteomes" id="UP000275078">
    <property type="component" value="Unassembled WGS sequence"/>
</dbReference>
<evidence type="ECO:0000259" key="2">
    <source>
        <dbReference type="Pfam" id="PF08881"/>
    </source>
</evidence>
<dbReference type="PROSITE" id="PS51257">
    <property type="entry name" value="PROKAR_LIPOPROTEIN"/>
    <property type="match status" value="1"/>
</dbReference>
<feature type="domain" description="Cyanovirin-N" evidence="2">
    <location>
        <begin position="28"/>
        <end position="129"/>
    </location>
</feature>
<protein>
    <submittedName>
        <fullName evidence="3">Cyanovirin-N</fullName>
    </submittedName>
</protein>
<name>A0A3N4HU58_ASCIM</name>
<keyword evidence="4" id="KW-1185">Reference proteome</keyword>
<dbReference type="AlphaFoldDB" id="A0A3N4HU58"/>
<dbReference type="STRING" id="1160509.A0A3N4HU58"/>
<keyword evidence="1" id="KW-0732">Signal</keyword>
<sequence>MKFTAISSLSALLGATTFFLPTVSAGGFAGSCDLSRSRLTGTTTGLTYETYCRKTTGTYVKTTVGLNNCFANANGNLAQRANGGFMNSCIYPELNGGRYFEVRCRNTQGVYIQNSRDLDASLTNYNGVIRCDV</sequence>
<proteinExistence type="predicted"/>
<dbReference type="Pfam" id="PF08881">
    <property type="entry name" value="CVNH"/>
    <property type="match status" value="1"/>
</dbReference>
<dbReference type="EMBL" id="ML119727">
    <property type="protein sequence ID" value="RPA77403.1"/>
    <property type="molecule type" value="Genomic_DNA"/>
</dbReference>
<feature type="signal peptide" evidence="1">
    <location>
        <begin position="1"/>
        <end position="25"/>
    </location>
</feature>
<accession>A0A3N4HU58</accession>
<dbReference type="Gene3D" id="2.30.60.10">
    <property type="entry name" value="Cyanovirin-N"/>
    <property type="match status" value="1"/>
</dbReference>
<dbReference type="InterPro" id="IPR036673">
    <property type="entry name" value="Cyanovirin-N_sf"/>
</dbReference>
<evidence type="ECO:0000313" key="4">
    <source>
        <dbReference type="Proteomes" id="UP000275078"/>
    </source>
</evidence>
<evidence type="ECO:0000313" key="3">
    <source>
        <dbReference type="EMBL" id="RPA77403.1"/>
    </source>
</evidence>
<reference evidence="3 4" key="1">
    <citation type="journal article" date="2018" name="Nat. Ecol. Evol.">
        <title>Pezizomycetes genomes reveal the molecular basis of ectomycorrhizal truffle lifestyle.</title>
        <authorList>
            <person name="Murat C."/>
            <person name="Payen T."/>
            <person name="Noel B."/>
            <person name="Kuo A."/>
            <person name="Morin E."/>
            <person name="Chen J."/>
            <person name="Kohler A."/>
            <person name="Krizsan K."/>
            <person name="Balestrini R."/>
            <person name="Da Silva C."/>
            <person name="Montanini B."/>
            <person name="Hainaut M."/>
            <person name="Levati E."/>
            <person name="Barry K.W."/>
            <person name="Belfiori B."/>
            <person name="Cichocki N."/>
            <person name="Clum A."/>
            <person name="Dockter R.B."/>
            <person name="Fauchery L."/>
            <person name="Guy J."/>
            <person name="Iotti M."/>
            <person name="Le Tacon F."/>
            <person name="Lindquist E.A."/>
            <person name="Lipzen A."/>
            <person name="Malagnac F."/>
            <person name="Mello A."/>
            <person name="Molinier V."/>
            <person name="Miyauchi S."/>
            <person name="Poulain J."/>
            <person name="Riccioni C."/>
            <person name="Rubini A."/>
            <person name="Sitrit Y."/>
            <person name="Splivallo R."/>
            <person name="Traeger S."/>
            <person name="Wang M."/>
            <person name="Zifcakova L."/>
            <person name="Wipf D."/>
            <person name="Zambonelli A."/>
            <person name="Paolocci F."/>
            <person name="Nowrousian M."/>
            <person name="Ottonello S."/>
            <person name="Baldrian P."/>
            <person name="Spatafora J.W."/>
            <person name="Henrissat B."/>
            <person name="Nagy L.G."/>
            <person name="Aury J.M."/>
            <person name="Wincker P."/>
            <person name="Grigoriev I.V."/>
            <person name="Bonfante P."/>
            <person name="Martin F.M."/>
        </authorList>
    </citation>
    <scope>NUCLEOTIDE SEQUENCE [LARGE SCALE GENOMIC DNA]</scope>
    <source>
        <strain evidence="3 4">RN42</strain>
    </source>
</reference>
<feature type="chain" id="PRO_5018028729" evidence="1">
    <location>
        <begin position="26"/>
        <end position="133"/>
    </location>
</feature>
<dbReference type="InterPro" id="IPR011058">
    <property type="entry name" value="Cyanovirin-N"/>
</dbReference>
<dbReference type="OrthoDB" id="4672515at2759"/>
<organism evidence="3 4">
    <name type="scientific">Ascobolus immersus RN42</name>
    <dbReference type="NCBI Taxonomy" id="1160509"/>
    <lineage>
        <taxon>Eukaryota</taxon>
        <taxon>Fungi</taxon>
        <taxon>Dikarya</taxon>
        <taxon>Ascomycota</taxon>
        <taxon>Pezizomycotina</taxon>
        <taxon>Pezizomycetes</taxon>
        <taxon>Pezizales</taxon>
        <taxon>Ascobolaceae</taxon>
        <taxon>Ascobolus</taxon>
    </lineage>
</organism>
<dbReference type="SUPFAM" id="SSF51322">
    <property type="entry name" value="Cyanovirin-N"/>
    <property type="match status" value="1"/>
</dbReference>